<dbReference type="AlphaFoldDB" id="W0RF97"/>
<keyword evidence="3" id="KW-1185">Reference proteome</keyword>
<dbReference type="HOGENOM" id="CLU_043515_2_0_0"/>
<keyword evidence="1" id="KW-0732">Signal</keyword>
<protein>
    <recommendedName>
        <fullName evidence="4">YncE family protein</fullName>
    </recommendedName>
</protein>
<name>W0RF97_9BACT</name>
<evidence type="ECO:0000313" key="2">
    <source>
        <dbReference type="EMBL" id="AHG89471.1"/>
    </source>
</evidence>
<sequence>MHLFLALLTVAQPPACAATATSLTPTSWRATLAPIPPDAPRHGLRAVADIPLPGPANRFDYQSVDDAARRLYISHMNAGRLVVFDLDASKVLREVSGVDRATGVWAVPAHHTVYVSAAGRHEVAAVDDRTLTVTARIGGIRFPDGIAYAADEHRLFVSDEAGQADVVIDARTNAKRATIPLGGEAGNTHYDSVSHCILVAVQTRNELVAIDPVRERVVARYDLPGADHPHGFALDEPGRLAFVSSEGNGALQVVDLRTMRVLSTRRVGDDPDVLAWDAAWRRLYVASESGVLSAFAVDGAVLRPSGDVRAPHAHTVSVDPRTHRVYVPLENVGGRPVLRVLEPAP</sequence>
<dbReference type="OrthoDB" id="9776991at2"/>
<dbReference type="RefSeq" id="WP_025410967.1">
    <property type="nucleotide sequence ID" value="NZ_CP007128.1"/>
</dbReference>
<gene>
    <name evidence="2" type="ORF">J421_1934</name>
</gene>
<dbReference type="InterPro" id="IPR051200">
    <property type="entry name" value="Host-pathogen_enzymatic-act"/>
</dbReference>
<dbReference type="Gene3D" id="2.130.10.10">
    <property type="entry name" value="YVTN repeat-like/Quinoprotein amine dehydrogenase"/>
    <property type="match status" value="2"/>
</dbReference>
<evidence type="ECO:0008006" key="4">
    <source>
        <dbReference type="Google" id="ProtNLM"/>
    </source>
</evidence>
<dbReference type="PANTHER" id="PTHR47197">
    <property type="entry name" value="PROTEIN NIRF"/>
    <property type="match status" value="1"/>
</dbReference>
<dbReference type="Proteomes" id="UP000019151">
    <property type="component" value="Chromosome"/>
</dbReference>
<dbReference type="eggNOG" id="COG3391">
    <property type="taxonomic scope" value="Bacteria"/>
</dbReference>
<dbReference type="SUPFAM" id="SSF51004">
    <property type="entry name" value="C-terminal (heme d1) domain of cytochrome cd1-nitrite reductase"/>
    <property type="match status" value="1"/>
</dbReference>
<feature type="signal peptide" evidence="1">
    <location>
        <begin position="1"/>
        <end position="17"/>
    </location>
</feature>
<dbReference type="EMBL" id="CP007128">
    <property type="protein sequence ID" value="AHG89471.1"/>
    <property type="molecule type" value="Genomic_DNA"/>
</dbReference>
<dbReference type="KEGG" id="gba:J421_1934"/>
<dbReference type="STRING" id="861299.J421_1934"/>
<reference evidence="2 3" key="1">
    <citation type="journal article" date="2014" name="Genome Announc.">
        <title>Genome Sequence and Methylome of Soil Bacterium Gemmatirosa kalamazoonensis KBS708T, a Member of the Rarely Cultivated Gemmatimonadetes Phylum.</title>
        <authorList>
            <person name="Debruyn J.M."/>
            <person name="Radosevich M."/>
            <person name="Wommack K.E."/>
            <person name="Polson S.W."/>
            <person name="Hauser L.J."/>
            <person name="Fawaz M.N."/>
            <person name="Korlach J."/>
            <person name="Tsai Y.C."/>
        </authorList>
    </citation>
    <scope>NUCLEOTIDE SEQUENCE [LARGE SCALE GENOMIC DNA]</scope>
    <source>
        <strain evidence="2 3">KBS708</strain>
    </source>
</reference>
<dbReference type="PATRIC" id="fig|861299.3.peg.1968"/>
<organism evidence="2 3">
    <name type="scientific">Gemmatirosa kalamazoonensis</name>
    <dbReference type="NCBI Taxonomy" id="861299"/>
    <lineage>
        <taxon>Bacteria</taxon>
        <taxon>Pseudomonadati</taxon>
        <taxon>Gemmatimonadota</taxon>
        <taxon>Gemmatimonadia</taxon>
        <taxon>Gemmatimonadales</taxon>
        <taxon>Gemmatimonadaceae</taxon>
        <taxon>Gemmatirosa</taxon>
    </lineage>
</organism>
<dbReference type="InParanoid" id="W0RF97"/>
<dbReference type="PANTHER" id="PTHR47197:SF3">
    <property type="entry name" value="DIHYDRO-HEME D1 DEHYDROGENASE"/>
    <property type="match status" value="1"/>
</dbReference>
<evidence type="ECO:0000256" key="1">
    <source>
        <dbReference type="SAM" id="SignalP"/>
    </source>
</evidence>
<evidence type="ECO:0000313" key="3">
    <source>
        <dbReference type="Proteomes" id="UP000019151"/>
    </source>
</evidence>
<accession>W0RF97</accession>
<dbReference type="InterPro" id="IPR011048">
    <property type="entry name" value="Haem_d1_sf"/>
</dbReference>
<feature type="chain" id="PRO_5004794908" description="YncE family protein" evidence="1">
    <location>
        <begin position="18"/>
        <end position="345"/>
    </location>
</feature>
<dbReference type="InterPro" id="IPR015943">
    <property type="entry name" value="WD40/YVTN_repeat-like_dom_sf"/>
</dbReference>
<proteinExistence type="predicted"/>